<accession>A0ABC8RE50</accession>
<keyword evidence="2" id="KW-1185">Reference proteome</keyword>
<protein>
    <submittedName>
        <fullName evidence="1">Uncharacterized protein</fullName>
    </submittedName>
</protein>
<evidence type="ECO:0000313" key="2">
    <source>
        <dbReference type="Proteomes" id="UP001642360"/>
    </source>
</evidence>
<organism evidence="1 2">
    <name type="scientific">Ilex paraguariensis</name>
    <name type="common">yerba mate</name>
    <dbReference type="NCBI Taxonomy" id="185542"/>
    <lineage>
        <taxon>Eukaryota</taxon>
        <taxon>Viridiplantae</taxon>
        <taxon>Streptophyta</taxon>
        <taxon>Embryophyta</taxon>
        <taxon>Tracheophyta</taxon>
        <taxon>Spermatophyta</taxon>
        <taxon>Magnoliopsida</taxon>
        <taxon>eudicotyledons</taxon>
        <taxon>Gunneridae</taxon>
        <taxon>Pentapetalae</taxon>
        <taxon>asterids</taxon>
        <taxon>campanulids</taxon>
        <taxon>Aquifoliales</taxon>
        <taxon>Aquifoliaceae</taxon>
        <taxon>Ilex</taxon>
    </lineage>
</organism>
<sequence>MVQSKSLIEAIQPQTQMDVCIYVLNTSERAFLSTTLIATIKGGTSMPHLGFYGVYRIANNDFQYFM</sequence>
<proteinExistence type="predicted"/>
<dbReference type="AlphaFoldDB" id="A0ABC8RE50"/>
<reference evidence="1 2" key="1">
    <citation type="submission" date="2024-02" db="EMBL/GenBank/DDBJ databases">
        <authorList>
            <person name="Vignale AGUSTIN F."/>
            <person name="Sosa J E."/>
            <person name="Modenutti C."/>
        </authorList>
    </citation>
    <scope>NUCLEOTIDE SEQUENCE [LARGE SCALE GENOMIC DNA]</scope>
</reference>
<evidence type="ECO:0000313" key="1">
    <source>
        <dbReference type="EMBL" id="CAK9140953.1"/>
    </source>
</evidence>
<dbReference type="Proteomes" id="UP001642360">
    <property type="component" value="Unassembled WGS sequence"/>
</dbReference>
<name>A0ABC8RE50_9AQUA</name>
<comment type="caution">
    <text evidence="1">The sequence shown here is derived from an EMBL/GenBank/DDBJ whole genome shotgun (WGS) entry which is preliminary data.</text>
</comment>
<gene>
    <name evidence="1" type="ORF">ILEXP_LOCUS8460</name>
</gene>
<dbReference type="EMBL" id="CAUOFW020001083">
    <property type="protein sequence ID" value="CAK9140953.1"/>
    <property type="molecule type" value="Genomic_DNA"/>
</dbReference>